<protein>
    <submittedName>
        <fullName evidence="1">Predicted protein</fullName>
    </submittedName>
</protein>
<sequence>MRWNVSQVRAARCLGRFGILREQRTPSANYGRSHPGTMRSLDRLLTSPETQWRLRGACITSSKKLRMLGGSSGVVSFALKEQ</sequence>
<proteinExistence type="predicted"/>
<dbReference type="EMBL" id="FP929105">
    <property type="protein sequence ID" value="CBX93338.1"/>
    <property type="molecule type" value="Genomic_DNA"/>
</dbReference>
<accession>E4ZNW9</accession>
<evidence type="ECO:0000313" key="2">
    <source>
        <dbReference type="Proteomes" id="UP000002668"/>
    </source>
</evidence>
<name>E4ZNW9_LEPMJ</name>
<reference evidence="2" key="1">
    <citation type="journal article" date="2011" name="Nat. Commun.">
        <title>Effector diversification within compartments of the Leptosphaeria maculans genome affected by Repeat-Induced Point mutations.</title>
        <authorList>
            <person name="Rouxel T."/>
            <person name="Grandaubert J."/>
            <person name="Hane J.K."/>
            <person name="Hoede C."/>
            <person name="van de Wouw A.P."/>
            <person name="Couloux A."/>
            <person name="Dominguez V."/>
            <person name="Anthouard V."/>
            <person name="Bally P."/>
            <person name="Bourras S."/>
            <person name="Cozijnsen A.J."/>
            <person name="Ciuffetti L.M."/>
            <person name="Degrave A."/>
            <person name="Dilmaghani A."/>
            <person name="Duret L."/>
            <person name="Fudal I."/>
            <person name="Goodwin S.B."/>
            <person name="Gout L."/>
            <person name="Glaser N."/>
            <person name="Linglin J."/>
            <person name="Kema G.H.J."/>
            <person name="Lapalu N."/>
            <person name="Lawrence C.B."/>
            <person name="May K."/>
            <person name="Meyer M."/>
            <person name="Ollivier B."/>
            <person name="Poulain J."/>
            <person name="Schoch C.L."/>
            <person name="Simon A."/>
            <person name="Spatafora J.W."/>
            <person name="Stachowiak A."/>
            <person name="Turgeon B.G."/>
            <person name="Tyler B.M."/>
            <person name="Vincent D."/>
            <person name="Weissenbach J."/>
            <person name="Amselem J."/>
            <person name="Quesneville H."/>
            <person name="Oliver R.P."/>
            <person name="Wincker P."/>
            <person name="Balesdent M.-H."/>
            <person name="Howlett B.J."/>
        </authorList>
    </citation>
    <scope>NUCLEOTIDE SEQUENCE [LARGE SCALE GENOMIC DNA]</scope>
    <source>
        <strain evidence="2">JN3 / isolate v23.1.3 / race Av1-4-5-6-7-8</strain>
    </source>
</reference>
<dbReference type="AlphaFoldDB" id="E4ZNW9"/>
<organism evidence="2">
    <name type="scientific">Leptosphaeria maculans (strain JN3 / isolate v23.1.3 / race Av1-4-5-6-7-8)</name>
    <name type="common">Blackleg fungus</name>
    <name type="synonym">Phoma lingam</name>
    <dbReference type="NCBI Taxonomy" id="985895"/>
    <lineage>
        <taxon>Eukaryota</taxon>
        <taxon>Fungi</taxon>
        <taxon>Dikarya</taxon>
        <taxon>Ascomycota</taxon>
        <taxon>Pezizomycotina</taxon>
        <taxon>Dothideomycetes</taxon>
        <taxon>Pleosporomycetidae</taxon>
        <taxon>Pleosporales</taxon>
        <taxon>Pleosporineae</taxon>
        <taxon>Leptosphaeriaceae</taxon>
        <taxon>Plenodomus</taxon>
        <taxon>Plenodomus lingam/Leptosphaeria maculans species complex</taxon>
    </lineage>
</organism>
<evidence type="ECO:0000313" key="1">
    <source>
        <dbReference type="EMBL" id="CBX93338.1"/>
    </source>
</evidence>
<dbReference type="Proteomes" id="UP000002668">
    <property type="component" value="Genome"/>
</dbReference>
<dbReference type="VEuPathDB" id="FungiDB:LEMA_uP042390.1"/>
<gene>
    <name evidence="1" type="ORF">LEMA_uP042390.1</name>
</gene>
<keyword evidence="2" id="KW-1185">Reference proteome</keyword>
<dbReference type="HOGENOM" id="CLU_2558687_0_0_1"/>
<dbReference type="InParanoid" id="E4ZNW9"/>